<protein>
    <submittedName>
        <fullName evidence="1">Uncharacterized protein</fullName>
    </submittedName>
</protein>
<keyword evidence="2" id="KW-1185">Reference proteome</keyword>
<dbReference type="RefSeq" id="WP_104520003.1">
    <property type="nucleotide sequence ID" value="NZ_NHRY01000185.1"/>
</dbReference>
<evidence type="ECO:0000313" key="2">
    <source>
        <dbReference type="Proteomes" id="UP000239724"/>
    </source>
</evidence>
<dbReference type="EMBL" id="NHRY01000185">
    <property type="protein sequence ID" value="PPQ31695.1"/>
    <property type="molecule type" value="Genomic_DNA"/>
</dbReference>
<organism evidence="1 2">
    <name type="scientific">Rhodopila globiformis</name>
    <name type="common">Rhodopseudomonas globiformis</name>
    <dbReference type="NCBI Taxonomy" id="1071"/>
    <lineage>
        <taxon>Bacteria</taxon>
        <taxon>Pseudomonadati</taxon>
        <taxon>Pseudomonadota</taxon>
        <taxon>Alphaproteobacteria</taxon>
        <taxon>Acetobacterales</taxon>
        <taxon>Acetobacteraceae</taxon>
        <taxon>Rhodopila</taxon>
    </lineage>
</organism>
<proteinExistence type="predicted"/>
<name>A0A2S6NAQ8_RHOGL</name>
<comment type="caution">
    <text evidence="1">The sequence shown here is derived from an EMBL/GenBank/DDBJ whole genome shotgun (WGS) entry which is preliminary data.</text>
</comment>
<sequence>MARLVGNQRLGLQVGQRVIGTGEVMRLASARMNDARVAERIDEGVELGAQAAARAAGGLVFVNLLEGAGAMLMGAPDGAVDHPQSGSWTEIGPRGREDFQPLAVVAPVVGAAVAETGARA</sequence>
<reference evidence="1 2" key="1">
    <citation type="journal article" date="2018" name="Arch. Microbiol.">
        <title>New insights into the metabolic potential of the phototrophic purple bacterium Rhodopila globiformis DSM 161(T) from its draft genome sequence and evidence for a vanadium-dependent nitrogenase.</title>
        <authorList>
            <person name="Imhoff J.F."/>
            <person name="Rahn T."/>
            <person name="Kunzel S."/>
            <person name="Neulinger S.C."/>
        </authorList>
    </citation>
    <scope>NUCLEOTIDE SEQUENCE [LARGE SCALE GENOMIC DNA]</scope>
    <source>
        <strain evidence="1 2">DSM 161</strain>
    </source>
</reference>
<dbReference type="Proteomes" id="UP000239724">
    <property type="component" value="Unassembled WGS sequence"/>
</dbReference>
<accession>A0A2S6NAQ8</accession>
<gene>
    <name evidence="1" type="ORF">CCS01_16910</name>
</gene>
<dbReference type="AlphaFoldDB" id="A0A2S6NAQ8"/>
<evidence type="ECO:0000313" key="1">
    <source>
        <dbReference type="EMBL" id="PPQ31695.1"/>
    </source>
</evidence>